<protein>
    <recommendedName>
        <fullName evidence="13">Ribonuclease</fullName>
        <ecNumber evidence="13">3.1.26.4</ecNumber>
    </recommendedName>
</protein>
<dbReference type="InterPro" id="IPR022898">
    <property type="entry name" value="RNase_HII"/>
</dbReference>
<comment type="cofactor">
    <cofactor evidence="12">
        <name>Mn(2+)</name>
        <dbReference type="ChEBI" id="CHEBI:29035"/>
    </cofactor>
    <cofactor evidence="12">
        <name>Mg(2+)</name>
        <dbReference type="ChEBI" id="CHEBI:18420"/>
    </cofactor>
    <text evidence="12">Manganese or magnesium. Binds 1 divalent metal ion per monomer in the absence of substrate. May bind a second metal ion after substrate binding.</text>
</comment>
<keyword evidence="8 12" id="KW-0479">Metal-binding</keyword>
<dbReference type="GO" id="GO:0046872">
    <property type="term" value="F:metal ion binding"/>
    <property type="evidence" value="ECO:0007669"/>
    <property type="project" value="UniProtKB-KW"/>
</dbReference>
<feature type="binding site" evidence="12">
    <location>
        <position position="20"/>
    </location>
    <ligand>
        <name>a divalent metal cation</name>
        <dbReference type="ChEBI" id="CHEBI:60240"/>
    </ligand>
</feature>
<evidence type="ECO:0000256" key="6">
    <source>
        <dbReference type="ARBA" id="ARBA00022490"/>
    </source>
</evidence>
<dbReference type="CDD" id="cd07182">
    <property type="entry name" value="RNase_HII_bacteria_HII_like"/>
    <property type="match status" value="1"/>
</dbReference>
<evidence type="ECO:0000256" key="8">
    <source>
        <dbReference type="ARBA" id="ARBA00022723"/>
    </source>
</evidence>
<comment type="subcellular location">
    <subcellularLocation>
        <location evidence="4">Cytoplasm</location>
    </subcellularLocation>
</comment>
<dbReference type="Gene3D" id="3.30.420.10">
    <property type="entry name" value="Ribonuclease H-like superfamily/Ribonuclease H"/>
    <property type="match status" value="1"/>
</dbReference>
<evidence type="ECO:0000256" key="4">
    <source>
        <dbReference type="ARBA" id="ARBA00004496"/>
    </source>
</evidence>
<comment type="function">
    <text evidence="3 13">Endonuclease that specifically degrades the RNA of RNA-DNA hybrids.</text>
</comment>
<comment type="similarity">
    <text evidence="5 13">Belongs to the RNase HII family.</text>
</comment>
<dbReference type="GO" id="GO:0043137">
    <property type="term" value="P:DNA replication, removal of RNA primer"/>
    <property type="evidence" value="ECO:0007669"/>
    <property type="project" value="TreeGrafter"/>
</dbReference>
<evidence type="ECO:0000256" key="7">
    <source>
        <dbReference type="ARBA" id="ARBA00022722"/>
    </source>
</evidence>
<dbReference type="GO" id="GO:0032299">
    <property type="term" value="C:ribonuclease H2 complex"/>
    <property type="evidence" value="ECO:0007669"/>
    <property type="project" value="TreeGrafter"/>
</dbReference>
<keyword evidence="11" id="KW-0464">Manganese</keyword>
<dbReference type="PROSITE" id="PS51975">
    <property type="entry name" value="RNASE_H_2"/>
    <property type="match status" value="1"/>
</dbReference>
<evidence type="ECO:0000256" key="3">
    <source>
        <dbReference type="ARBA" id="ARBA00004065"/>
    </source>
</evidence>
<accession>A0A953NC63</accession>
<name>A0A953NC63_9MOLU</name>
<dbReference type="GO" id="GO:0006298">
    <property type="term" value="P:mismatch repair"/>
    <property type="evidence" value="ECO:0007669"/>
    <property type="project" value="TreeGrafter"/>
</dbReference>
<dbReference type="AlphaFoldDB" id="A0A953NC63"/>
<dbReference type="GO" id="GO:0005737">
    <property type="term" value="C:cytoplasm"/>
    <property type="evidence" value="ECO:0007669"/>
    <property type="project" value="UniProtKB-SubCell"/>
</dbReference>
<dbReference type="Pfam" id="PF01351">
    <property type="entry name" value="RNase_HII"/>
    <property type="match status" value="1"/>
</dbReference>
<dbReference type="EC" id="3.1.26.4" evidence="13"/>
<evidence type="ECO:0000313" key="15">
    <source>
        <dbReference type="EMBL" id="MBZ4195162.1"/>
    </source>
</evidence>
<dbReference type="InterPro" id="IPR036397">
    <property type="entry name" value="RNaseH_sf"/>
</dbReference>
<dbReference type="GO" id="GO:0003723">
    <property type="term" value="F:RNA binding"/>
    <property type="evidence" value="ECO:0007669"/>
    <property type="project" value="UniProtKB-UniRule"/>
</dbReference>
<organism evidence="15 16">
    <name type="scientific">Mycoplasma tauri</name>
    <dbReference type="NCBI Taxonomy" id="547987"/>
    <lineage>
        <taxon>Bacteria</taxon>
        <taxon>Bacillati</taxon>
        <taxon>Mycoplasmatota</taxon>
        <taxon>Mollicutes</taxon>
        <taxon>Mycoplasmataceae</taxon>
        <taxon>Mycoplasma</taxon>
    </lineage>
</organism>
<evidence type="ECO:0000259" key="14">
    <source>
        <dbReference type="PROSITE" id="PS51975"/>
    </source>
</evidence>
<keyword evidence="10 12" id="KW-0378">Hydrolase</keyword>
<feature type="binding site" evidence="12">
    <location>
        <position position="111"/>
    </location>
    <ligand>
        <name>a divalent metal cation</name>
        <dbReference type="ChEBI" id="CHEBI:60240"/>
    </ligand>
</feature>
<dbReference type="InterPro" id="IPR024567">
    <property type="entry name" value="RNase_HII/HIII_dom"/>
</dbReference>
<dbReference type="InterPro" id="IPR012337">
    <property type="entry name" value="RNaseH-like_sf"/>
</dbReference>
<evidence type="ECO:0000256" key="13">
    <source>
        <dbReference type="RuleBase" id="RU003515"/>
    </source>
</evidence>
<comment type="cofactor">
    <cofactor evidence="2">
        <name>Mg(2+)</name>
        <dbReference type="ChEBI" id="CHEBI:18420"/>
    </cofactor>
</comment>
<dbReference type="NCBIfam" id="NF000595">
    <property type="entry name" value="PRK00015.1-3"/>
    <property type="match status" value="1"/>
</dbReference>
<feature type="binding site" evidence="12">
    <location>
        <position position="19"/>
    </location>
    <ligand>
        <name>a divalent metal cation</name>
        <dbReference type="ChEBI" id="CHEBI:60240"/>
    </ligand>
</feature>
<feature type="domain" description="RNase H type-2" evidence="14">
    <location>
        <begin position="13"/>
        <end position="203"/>
    </location>
</feature>
<keyword evidence="6" id="KW-0963">Cytoplasm</keyword>
<evidence type="ECO:0000256" key="1">
    <source>
        <dbReference type="ARBA" id="ARBA00000077"/>
    </source>
</evidence>
<evidence type="ECO:0000256" key="2">
    <source>
        <dbReference type="ARBA" id="ARBA00001946"/>
    </source>
</evidence>
<dbReference type="InterPro" id="IPR001352">
    <property type="entry name" value="RNase_HII/HIII"/>
</dbReference>
<gene>
    <name evidence="15" type="ORF">LAD73_00260</name>
</gene>
<keyword evidence="16" id="KW-1185">Reference proteome</keyword>
<comment type="catalytic activity">
    <reaction evidence="1 12 13">
        <text>Endonucleolytic cleavage to 5'-phosphomonoester.</text>
        <dbReference type="EC" id="3.1.26.4"/>
    </reaction>
</comment>
<keyword evidence="7 12" id="KW-0540">Nuclease</keyword>
<reference evidence="15 16" key="1">
    <citation type="submission" date="2021-09" db="EMBL/GenBank/DDBJ databases">
        <title>WGS of Mycoplasma sp. Zaradi2 strains.</title>
        <authorList>
            <person name="Spergser J."/>
        </authorList>
    </citation>
    <scope>NUCLEOTIDE SEQUENCE [LARGE SCALE GENOMIC DNA]</scope>
    <source>
        <strain evidence="15 16">1331</strain>
    </source>
</reference>
<dbReference type="PANTHER" id="PTHR10954">
    <property type="entry name" value="RIBONUCLEASE H2 SUBUNIT A"/>
    <property type="match status" value="1"/>
</dbReference>
<dbReference type="EMBL" id="JAIQBY010000002">
    <property type="protein sequence ID" value="MBZ4195162.1"/>
    <property type="molecule type" value="Genomic_DNA"/>
</dbReference>
<dbReference type="PROSITE" id="PS51257">
    <property type="entry name" value="PROKAR_LIPOPROTEIN"/>
    <property type="match status" value="1"/>
</dbReference>
<dbReference type="RefSeq" id="WP_205517271.1">
    <property type="nucleotide sequence ID" value="NZ_CP070479.1"/>
</dbReference>
<evidence type="ECO:0000256" key="12">
    <source>
        <dbReference type="PROSITE-ProRule" id="PRU01319"/>
    </source>
</evidence>
<dbReference type="SUPFAM" id="SSF53098">
    <property type="entry name" value="Ribonuclease H-like"/>
    <property type="match status" value="1"/>
</dbReference>
<sequence length="208" mass="23719">MLDYERKHFKDISKIAGLDEAGRGCCAGPLVVACVIMPENYTNNQINDSKKLNPNKRKQLAKEILENAIDFSIVFIAAPEVDKLNPKQASKEGMFRCINNLKIKPNLVITDFEKIPNLSIKQVNLVKGDELSFNVACASILAKVSRDEYMINLGNKYPNFEFEKHKGYCTQLHNSKIKEFGIIQGEHRMTYKNVNQCLKIFINKHIKN</sequence>
<evidence type="ECO:0000256" key="11">
    <source>
        <dbReference type="ARBA" id="ARBA00023211"/>
    </source>
</evidence>
<comment type="caution">
    <text evidence="15">The sequence shown here is derived from an EMBL/GenBank/DDBJ whole genome shotgun (WGS) entry which is preliminary data.</text>
</comment>
<evidence type="ECO:0000256" key="9">
    <source>
        <dbReference type="ARBA" id="ARBA00022759"/>
    </source>
</evidence>
<evidence type="ECO:0000313" key="16">
    <source>
        <dbReference type="Proteomes" id="UP000772186"/>
    </source>
</evidence>
<evidence type="ECO:0000256" key="5">
    <source>
        <dbReference type="ARBA" id="ARBA00007383"/>
    </source>
</evidence>
<proteinExistence type="inferred from homology"/>
<evidence type="ECO:0000256" key="10">
    <source>
        <dbReference type="ARBA" id="ARBA00022801"/>
    </source>
</evidence>
<dbReference type="GO" id="GO:0004523">
    <property type="term" value="F:RNA-DNA hybrid ribonuclease activity"/>
    <property type="evidence" value="ECO:0007669"/>
    <property type="project" value="UniProtKB-UniRule"/>
</dbReference>
<keyword evidence="9 12" id="KW-0255">Endonuclease</keyword>
<dbReference type="PANTHER" id="PTHR10954:SF18">
    <property type="entry name" value="RIBONUCLEASE HII"/>
    <property type="match status" value="1"/>
</dbReference>
<dbReference type="Proteomes" id="UP000772186">
    <property type="component" value="Unassembled WGS sequence"/>
</dbReference>